<dbReference type="EC" id="6.3.2.2" evidence="1"/>
<keyword evidence="2" id="KW-0436">Ligase</keyword>
<evidence type="ECO:0000256" key="5">
    <source>
        <dbReference type="ARBA" id="ARBA00048819"/>
    </source>
</evidence>
<dbReference type="GO" id="GO:0005524">
    <property type="term" value="F:ATP binding"/>
    <property type="evidence" value="ECO:0007669"/>
    <property type="project" value="UniProtKB-KW"/>
</dbReference>
<dbReference type="InterPro" id="IPR035434">
    <property type="entry name" value="GCL_bact_plant"/>
</dbReference>
<evidence type="ECO:0000313" key="6">
    <source>
        <dbReference type="EMBL" id="EHJ52994.1"/>
    </source>
</evidence>
<dbReference type="eggNOG" id="COG3572">
    <property type="taxonomic scope" value="Bacteria"/>
</dbReference>
<keyword evidence="7" id="KW-1185">Reference proteome</keyword>
<protein>
    <recommendedName>
        <fullName evidence="1">glutamate--cysteine ligase</fullName>
        <ecNumber evidence="1">6.3.2.2</ecNumber>
    </recommendedName>
</protein>
<evidence type="ECO:0000256" key="2">
    <source>
        <dbReference type="ARBA" id="ARBA00022598"/>
    </source>
</evidence>
<dbReference type="Pfam" id="PF04107">
    <property type="entry name" value="GCS2"/>
    <property type="match status" value="1"/>
</dbReference>
<dbReference type="SUPFAM" id="SSF55931">
    <property type="entry name" value="Glutamine synthetase/guanido kinase"/>
    <property type="match status" value="1"/>
</dbReference>
<dbReference type="Gene3D" id="3.30.590.20">
    <property type="match status" value="1"/>
</dbReference>
<dbReference type="InterPro" id="IPR006336">
    <property type="entry name" value="GCS2"/>
</dbReference>
<dbReference type="STRING" id="764298.STRMA_1716"/>
<proteinExistence type="predicted"/>
<evidence type="ECO:0000256" key="3">
    <source>
        <dbReference type="ARBA" id="ARBA00022741"/>
    </source>
</evidence>
<dbReference type="OrthoDB" id="150227at2"/>
<dbReference type="AlphaFoldDB" id="G5JXU2"/>
<dbReference type="Proteomes" id="UP000003573">
    <property type="component" value="Unassembled WGS sequence"/>
</dbReference>
<keyword evidence="4" id="KW-0067">ATP-binding</keyword>
<organism evidence="6 7">
    <name type="scientific">Streptococcus macacae NCTC 11558</name>
    <dbReference type="NCBI Taxonomy" id="764298"/>
    <lineage>
        <taxon>Bacteria</taxon>
        <taxon>Bacillati</taxon>
        <taxon>Bacillota</taxon>
        <taxon>Bacilli</taxon>
        <taxon>Lactobacillales</taxon>
        <taxon>Streptococcaceae</taxon>
        <taxon>Streptococcus</taxon>
    </lineage>
</organism>
<comment type="catalytic activity">
    <reaction evidence="5">
        <text>L-cysteine + L-glutamate + ATP = gamma-L-glutamyl-L-cysteine + ADP + phosphate + H(+)</text>
        <dbReference type="Rhea" id="RHEA:13285"/>
        <dbReference type="ChEBI" id="CHEBI:15378"/>
        <dbReference type="ChEBI" id="CHEBI:29985"/>
        <dbReference type="ChEBI" id="CHEBI:30616"/>
        <dbReference type="ChEBI" id="CHEBI:35235"/>
        <dbReference type="ChEBI" id="CHEBI:43474"/>
        <dbReference type="ChEBI" id="CHEBI:58173"/>
        <dbReference type="ChEBI" id="CHEBI:456216"/>
        <dbReference type="EC" id="6.3.2.2"/>
    </reaction>
</comment>
<dbReference type="GO" id="GO:0006750">
    <property type="term" value="P:glutathione biosynthetic process"/>
    <property type="evidence" value="ECO:0007669"/>
    <property type="project" value="InterPro"/>
</dbReference>
<accession>G5JXU2</accession>
<dbReference type="GO" id="GO:0004357">
    <property type="term" value="F:glutamate-cysteine ligase activity"/>
    <property type="evidence" value="ECO:0007669"/>
    <property type="project" value="InterPro"/>
</dbReference>
<reference evidence="6 7" key="1">
    <citation type="journal article" date="2014" name="Int. J. Syst. Evol. Microbiol.">
        <title>Phylogenomics and the dynamic genome evolution of the genus Streptococcus.</title>
        <authorList>
            <consortium name="The Broad Institute Genome Sequencing Platform"/>
            <person name="Richards V.P."/>
            <person name="Palmer S.R."/>
            <person name="Pavinski Bitar P.D."/>
            <person name="Qin X."/>
            <person name="Weinstock G.M."/>
            <person name="Highlander S.K."/>
            <person name="Town C.D."/>
            <person name="Burne R.A."/>
            <person name="Stanhope M.J."/>
        </authorList>
    </citation>
    <scope>NUCLEOTIDE SEQUENCE [LARGE SCALE GENOMIC DNA]</scope>
    <source>
        <strain evidence="6 7">NCTC 11558</strain>
    </source>
</reference>
<dbReference type="EMBL" id="AEUW02000001">
    <property type="protein sequence ID" value="EHJ52994.1"/>
    <property type="molecule type" value="Genomic_DNA"/>
</dbReference>
<gene>
    <name evidence="6" type="ORF">STRMA_1716</name>
</gene>
<comment type="caution">
    <text evidence="6">The sequence shown here is derived from an EMBL/GenBank/DDBJ whole genome shotgun (WGS) entry which is preliminary data.</text>
</comment>
<sequence>MTKAVELLKHYYLRNIQENPESFIGIELEYPIVNLEQKATDTKVTKSLMFALTKELPSFEIEEYDIEGNPVQLCDQLTGDKILFEVSYNTLEFAFGKVKKIQDAEERFKKYLNTIQSFLKRYHHAIQGKGIHPYWYLNDNSAVKLPRYQMLIKFLELSKKKEDIFFHSFPRYGSFICGNQVQLDVSKENYLRVINAFNQIEAVKAFLFSNSPFEFENSSTNISRDIFWENSMHGVFEENVGVNKSLFQSEDEFFDYLSRSAMFYVERDKEIYYFEPIQVKDYLGKKEIQGWKLNGEKIVIKPREEDIQHHRSYQYQDLTKRGTVEFRSVCTQPLGKTFAPIAFHVGLLENLDKLEVLLKESAFLKRYNYDYKFLRRKFSENVLTSEETAEITDFAKDIINCSIVGLKMRGYGESAYIRGFLEKR</sequence>
<keyword evidence="3" id="KW-0547">Nucleotide-binding</keyword>
<evidence type="ECO:0000313" key="7">
    <source>
        <dbReference type="Proteomes" id="UP000003573"/>
    </source>
</evidence>
<evidence type="ECO:0000256" key="4">
    <source>
        <dbReference type="ARBA" id="ARBA00022840"/>
    </source>
</evidence>
<dbReference type="PANTHER" id="PTHR34378:SF1">
    <property type="entry name" value="GLUTAMATE--CYSTEINE LIGASE, CHLOROPLASTIC"/>
    <property type="match status" value="1"/>
</dbReference>
<dbReference type="RefSeq" id="WP_003081698.1">
    <property type="nucleotide sequence ID" value="NZ_AEUW02000001.1"/>
</dbReference>
<name>G5JXU2_9STRE</name>
<evidence type="ECO:0000256" key="1">
    <source>
        <dbReference type="ARBA" id="ARBA00012220"/>
    </source>
</evidence>
<dbReference type="InterPro" id="IPR014746">
    <property type="entry name" value="Gln_synth/guanido_kin_cat_dom"/>
</dbReference>
<dbReference type="PANTHER" id="PTHR34378">
    <property type="entry name" value="GLUTAMATE--CYSTEINE LIGASE, CHLOROPLASTIC"/>
    <property type="match status" value="1"/>
</dbReference>